<evidence type="ECO:0000313" key="4">
    <source>
        <dbReference type="EMBL" id="NYF42371.1"/>
    </source>
</evidence>
<dbReference type="Pfam" id="PF04294">
    <property type="entry name" value="VanW"/>
    <property type="match status" value="1"/>
</dbReference>
<feature type="compositionally biased region" description="Low complexity" evidence="1">
    <location>
        <begin position="52"/>
        <end position="65"/>
    </location>
</feature>
<keyword evidence="2" id="KW-0472">Membrane</keyword>
<keyword evidence="2" id="KW-1133">Transmembrane helix</keyword>
<protein>
    <submittedName>
        <fullName evidence="4">Vancomycin resistance protein YoaR</fullName>
    </submittedName>
</protein>
<accession>A0A852V7M6</accession>
<evidence type="ECO:0000256" key="1">
    <source>
        <dbReference type="SAM" id="MobiDB-lite"/>
    </source>
</evidence>
<dbReference type="AlphaFoldDB" id="A0A852V7M6"/>
<dbReference type="Pfam" id="PF12229">
    <property type="entry name" value="PG_binding_4"/>
    <property type="match status" value="1"/>
</dbReference>
<reference evidence="4 5" key="1">
    <citation type="submission" date="2020-07" db="EMBL/GenBank/DDBJ databases">
        <title>Sequencing the genomes of 1000 actinobacteria strains.</title>
        <authorList>
            <person name="Klenk H.-P."/>
        </authorList>
    </citation>
    <scope>NUCLEOTIDE SEQUENCE [LARGE SCALE GENOMIC DNA]</scope>
    <source>
        <strain evidence="4 5">DSM 45763</strain>
    </source>
</reference>
<evidence type="ECO:0000256" key="2">
    <source>
        <dbReference type="SAM" id="Phobius"/>
    </source>
</evidence>
<comment type="caution">
    <text evidence="4">The sequence shown here is derived from an EMBL/GenBank/DDBJ whole genome shotgun (WGS) entry which is preliminary data.</text>
</comment>
<dbReference type="EMBL" id="JACCCO010000002">
    <property type="protein sequence ID" value="NYF42371.1"/>
    <property type="molecule type" value="Genomic_DNA"/>
</dbReference>
<feature type="region of interest" description="Disordered" evidence="1">
    <location>
        <begin position="1"/>
        <end position="124"/>
    </location>
</feature>
<keyword evidence="5" id="KW-1185">Reference proteome</keyword>
<feature type="domain" description="YoaR-like putative peptidoglycan binding" evidence="3">
    <location>
        <begin position="217"/>
        <end position="303"/>
    </location>
</feature>
<dbReference type="PANTHER" id="PTHR35788">
    <property type="entry name" value="EXPORTED PROTEIN-RELATED"/>
    <property type="match status" value="1"/>
</dbReference>
<organism evidence="4 5">
    <name type="scientific">Streptosporangium sandarakinum</name>
    <dbReference type="NCBI Taxonomy" id="1260955"/>
    <lineage>
        <taxon>Bacteria</taxon>
        <taxon>Bacillati</taxon>
        <taxon>Actinomycetota</taxon>
        <taxon>Actinomycetes</taxon>
        <taxon>Streptosporangiales</taxon>
        <taxon>Streptosporangiaceae</taxon>
        <taxon>Streptosporangium</taxon>
    </lineage>
</organism>
<dbReference type="Proteomes" id="UP000576393">
    <property type="component" value="Unassembled WGS sequence"/>
</dbReference>
<proteinExistence type="predicted"/>
<keyword evidence="2" id="KW-0812">Transmembrane</keyword>
<gene>
    <name evidence="4" type="ORF">HDA43_004572</name>
</gene>
<dbReference type="PANTHER" id="PTHR35788:SF1">
    <property type="entry name" value="EXPORTED PROTEIN"/>
    <property type="match status" value="1"/>
</dbReference>
<dbReference type="InterPro" id="IPR007391">
    <property type="entry name" value="Vancomycin_resist_VanW"/>
</dbReference>
<evidence type="ECO:0000313" key="5">
    <source>
        <dbReference type="Proteomes" id="UP000576393"/>
    </source>
</evidence>
<dbReference type="InterPro" id="IPR052913">
    <property type="entry name" value="Glycopeptide_resist_protein"/>
</dbReference>
<dbReference type="RefSeq" id="WP_179824911.1">
    <property type="nucleotide sequence ID" value="NZ_JACCCO010000002.1"/>
</dbReference>
<feature type="region of interest" description="Disordered" evidence="1">
    <location>
        <begin position="670"/>
        <end position="689"/>
    </location>
</feature>
<dbReference type="InterPro" id="IPR022029">
    <property type="entry name" value="YoaR-like_PG-bd"/>
</dbReference>
<name>A0A852V7M6_9ACTN</name>
<feature type="transmembrane region" description="Helical" evidence="2">
    <location>
        <begin position="130"/>
        <end position="152"/>
    </location>
</feature>
<evidence type="ECO:0000259" key="3">
    <source>
        <dbReference type="Pfam" id="PF12229"/>
    </source>
</evidence>
<feature type="compositionally biased region" description="Polar residues" evidence="1">
    <location>
        <begin position="671"/>
        <end position="681"/>
    </location>
</feature>
<sequence length="689" mass="73086">MGNAGSPTDPPTDPFAAVPLPTRPVRPGARGIAPVSGNGSRLPPGVSPDIFGPSAPAQPSGAAGQTGRPGGLPPVTPAAQPWRVAAQPESSLQQRTLRDEPSLAPGGGPARPEPSSSGEENPPPRRLRRIIAAVLALAVLVGAAYAAAAIFMSGKMLPGTRVHGVPIGGLTATEAADRLRDELADDEAKDVVVRAAGKKYAIDPGKAGLEFDVVSTIDQASSGFPSPTQVWRALTATTDLKPKVSVEPELLDSTVEALARKVDVEVREGAVTFEGLKPVAVTPASGRKLDREAAARAIEKAFLGPAREVELPVSTVRPEVTAAIVKRVAADADKAVAGPVTLTHSGRQARLDAETLAAHLSFEPDGAGGMRPAFDAANAVATVEKKLVDPALAPREPTFEIVGGKPRLVPGRRGKGVDDHRLAQSVARMVAEGGSRTIPVTLTTVQPRISEAEARGLGIKEKISEFTTNFPCCQPRVTNIRTIARLLDGYLVKPGEIFSLNGVIGQRDTARGFVPAPMIQNGRLIDSVGGGISQFVTTMYNAVFFGGLEDVQHVPHEFYISRYPAGRESTVSWPAPDFRWKNDSKYGVLVKTSTTTTSVTVSFWSTRRYDVESVSSDRYDFTPFENATGSGPDCIPMTGQQGFSIDVTRIFKQDDREVKRETRKVVYKPETNLTCNSTPASDSEREQAD</sequence>